<accession>A0A170XPE2</accession>
<dbReference type="EMBL" id="GEMB01004196">
    <property type="protein sequence ID" value="JAR99071.1"/>
    <property type="molecule type" value="Transcribed_RNA"/>
</dbReference>
<protein>
    <submittedName>
        <fullName evidence="1">Uncharacterized protein</fullName>
    </submittedName>
</protein>
<organism evidence="1">
    <name type="scientific">Triatoma infestans</name>
    <name type="common">Assassin bug</name>
    <dbReference type="NCBI Taxonomy" id="30076"/>
    <lineage>
        <taxon>Eukaryota</taxon>
        <taxon>Metazoa</taxon>
        <taxon>Ecdysozoa</taxon>
        <taxon>Arthropoda</taxon>
        <taxon>Hexapoda</taxon>
        <taxon>Insecta</taxon>
        <taxon>Pterygota</taxon>
        <taxon>Neoptera</taxon>
        <taxon>Paraneoptera</taxon>
        <taxon>Hemiptera</taxon>
        <taxon>Heteroptera</taxon>
        <taxon>Panheteroptera</taxon>
        <taxon>Cimicomorpha</taxon>
        <taxon>Reduviidae</taxon>
        <taxon>Triatominae</taxon>
        <taxon>Triatoma</taxon>
    </lineage>
</organism>
<reference evidence="1" key="1">
    <citation type="submission" date="2016-04" db="EMBL/GenBank/DDBJ databases">
        <authorList>
            <person name="Calderon-Fernandez G.M.Sr."/>
        </authorList>
    </citation>
    <scope>NUCLEOTIDE SEQUENCE</scope>
    <source>
        <strain evidence="1">Int1</strain>
        <tissue evidence="1">Integument</tissue>
    </source>
</reference>
<reference evidence="1" key="2">
    <citation type="journal article" date="2017" name="J. Med. Entomol.">
        <title>Transcriptome Analysis of the Triatoma infestans (Hemiptera: Reduviidae) Integument.</title>
        <authorList>
            <person name="Calderon-Fernandez G.M."/>
            <person name="Moriconi D.E."/>
            <person name="Dulbecco A.B."/>
            <person name="Juarez M.P."/>
        </authorList>
    </citation>
    <scope>NUCLEOTIDE SEQUENCE</scope>
    <source>
        <strain evidence="1">Int1</strain>
        <tissue evidence="1">Integument</tissue>
    </source>
</reference>
<sequence>MLWVRRGILSRNKNIRCYVRGDVLIVEGREFGWSEEKGIVCKDQEEEAYLKNLLGEDEWWRCKAEAASQDSNGKAMTGNNK</sequence>
<evidence type="ECO:0000313" key="1">
    <source>
        <dbReference type="EMBL" id="JAR99071.1"/>
    </source>
</evidence>
<proteinExistence type="predicted"/>
<name>A0A170XPE2_TRIIF</name>
<dbReference type="AlphaFoldDB" id="A0A170XPE2"/>